<evidence type="ECO:0000256" key="4">
    <source>
        <dbReference type="ARBA" id="ARBA00022692"/>
    </source>
</evidence>
<evidence type="ECO:0000256" key="6">
    <source>
        <dbReference type="ARBA" id="ARBA00022989"/>
    </source>
</evidence>
<evidence type="ECO:0000256" key="8">
    <source>
        <dbReference type="ARBA" id="ARBA00023136"/>
    </source>
</evidence>
<evidence type="ECO:0000256" key="9">
    <source>
        <dbReference type="SAM" id="MobiDB-lite"/>
    </source>
</evidence>
<dbReference type="Proteomes" id="UP001157974">
    <property type="component" value="Unassembled WGS sequence"/>
</dbReference>
<comment type="subcellular location">
    <subcellularLocation>
        <location evidence="1">Mitochondrion inner membrane</location>
    </subcellularLocation>
</comment>
<proteinExistence type="inferred from homology"/>
<keyword evidence="7" id="KW-0496">Mitochondrion</keyword>
<keyword evidence="12" id="KW-1185">Reference proteome</keyword>
<organism evidence="11 12">
    <name type="scientific">Rhodosorus marinus</name>
    <dbReference type="NCBI Taxonomy" id="101924"/>
    <lineage>
        <taxon>Eukaryota</taxon>
        <taxon>Rhodophyta</taxon>
        <taxon>Stylonematophyceae</taxon>
        <taxon>Stylonematales</taxon>
        <taxon>Stylonemataceae</taxon>
        <taxon>Rhodosorus</taxon>
    </lineage>
</organism>
<evidence type="ECO:0000256" key="1">
    <source>
        <dbReference type="ARBA" id="ARBA00004273"/>
    </source>
</evidence>
<evidence type="ECO:0000256" key="7">
    <source>
        <dbReference type="ARBA" id="ARBA00023128"/>
    </source>
</evidence>
<comment type="similarity">
    <text evidence="2">Belongs to the COX20 family.</text>
</comment>
<feature type="region of interest" description="Disordered" evidence="9">
    <location>
        <begin position="1"/>
        <end position="27"/>
    </location>
</feature>
<dbReference type="GO" id="GO:0005743">
    <property type="term" value="C:mitochondrial inner membrane"/>
    <property type="evidence" value="ECO:0007669"/>
    <property type="project" value="UniProtKB-SubCell"/>
</dbReference>
<dbReference type="InterPro" id="IPR022533">
    <property type="entry name" value="Cox20"/>
</dbReference>
<evidence type="ECO:0000256" key="5">
    <source>
        <dbReference type="ARBA" id="ARBA00022792"/>
    </source>
</evidence>
<feature type="transmembrane region" description="Helical" evidence="10">
    <location>
        <begin position="79"/>
        <end position="98"/>
    </location>
</feature>
<dbReference type="AlphaFoldDB" id="A0AAV8UZW9"/>
<evidence type="ECO:0000313" key="12">
    <source>
        <dbReference type="Proteomes" id="UP001157974"/>
    </source>
</evidence>
<evidence type="ECO:0000313" key="11">
    <source>
        <dbReference type="EMBL" id="KAJ8907614.1"/>
    </source>
</evidence>
<name>A0AAV8UZW9_9RHOD</name>
<sequence>MSINQVGPTDESAERDLPPPPGVEVPGVRVGEEVDTMSTSFLFRFWTLPCFRDSTLTGVASGFSVGVLRALRTRNGWKGLDVFVGLSAVVSGVSWIYCRANYRRERDKAEAMVALALDPPPPPGTIEEIEV</sequence>
<keyword evidence="8 10" id="KW-0472">Membrane</keyword>
<keyword evidence="4 10" id="KW-0812">Transmembrane</keyword>
<accession>A0AAV8UZW9</accession>
<dbReference type="EMBL" id="JAMWBK010000002">
    <property type="protein sequence ID" value="KAJ8907614.1"/>
    <property type="molecule type" value="Genomic_DNA"/>
</dbReference>
<reference evidence="11 12" key="1">
    <citation type="journal article" date="2023" name="Nat. Commun.">
        <title>Origin of minicircular mitochondrial genomes in red algae.</title>
        <authorList>
            <person name="Lee Y."/>
            <person name="Cho C.H."/>
            <person name="Lee Y.M."/>
            <person name="Park S.I."/>
            <person name="Yang J.H."/>
            <person name="West J.A."/>
            <person name="Bhattacharya D."/>
            <person name="Yoon H.S."/>
        </authorList>
    </citation>
    <scope>NUCLEOTIDE SEQUENCE [LARGE SCALE GENOMIC DNA]</scope>
    <source>
        <strain evidence="11 12">CCMP1338</strain>
        <tissue evidence="11">Whole cell</tissue>
    </source>
</reference>
<dbReference type="GO" id="GO:0033617">
    <property type="term" value="P:mitochondrial respiratory chain complex IV assembly"/>
    <property type="evidence" value="ECO:0007669"/>
    <property type="project" value="InterPro"/>
</dbReference>
<gene>
    <name evidence="11" type="ORF">NDN08_007724</name>
</gene>
<evidence type="ECO:0000256" key="2">
    <source>
        <dbReference type="ARBA" id="ARBA00009575"/>
    </source>
</evidence>
<keyword evidence="6 10" id="KW-1133">Transmembrane helix</keyword>
<dbReference type="PANTHER" id="PTHR31586:SF1">
    <property type="entry name" value="CYTOCHROME C OXIDASE ASSEMBLY PROTEIN COX20, MITOCHONDRIAL"/>
    <property type="match status" value="1"/>
</dbReference>
<comment type="caution">
    <text evidence="11">The sequence shown here is derived from an EMBL/GenBank/DDBJ whole genome shotgun (WGS) entry which is preliminary data.</text>
</comment>
<evidence type="ECO:0000256" key="3">
    <source>
        <dbReference type="ARBA" id="ARBA00017689"/>
    </source>
</evidence>
<dbReference type="Pfam" id="PF12597">
    <property type="entry name" value="Cox20"/>
    <property type="match status" value="1"/>
</dbReference>
<evidence type="ECO:0000256" key="10">
    <source>
        <dbReference type="SAM" id="Phobius"/>
    </source>
</evidence>
<keyword evidence="5" id="KW-0999">Mitochondrion inner membrane</keyword>
<protein>
    <recommendedName>
        <fullName evidence="3">Cytochrome c oxidase assembly protein COX20, mitochondrial</fullName>
    </recommendedName>
</protein>
<dbReference type="PANTHER" id="PTHR31586">
    <property type="entry name" value="CYTOCHROME C OXIDASE PROTEIN 20"/>
    <property type="match status" value="1"/>
</dbReference>